<dbReference type="InterPro" id="IPR040981">
    <property type="entry name" value="PfaD_N"/>
</dbReference>
<dbReference type="AlphaFoldDB" id="A0A382GT68"/>
<feature type="non-terminal residue" evidence="2">
    <location>
        <position position="108"/>
    </location>
</feature>
<evidence type="ECO:0000259" key="1">
    <source>
        <dbReference type="Pfam" id="PF18328"/>
    </source>
</evidence>
<gene>
    <name evidence="2" type="ORF">METZ01_LOCUS230926</name>
</gene>
<dbReference type="Pfam" id="PF18328">
    <property type="entry name" value="PfaD_N"/>
    <property type="match status" value="1"/>
</dbReference>
<name>A0A382GT68_9ZZZZ</name>
<dbReference type="EMBL" id="UINC01057185">
    <property type="protein sequence ID" value="SVB78072.1"/>
    <property type="molecule type" value="Genomic_DNA"/>
</dbReference>
<organism evidence="2">
    <name type="scientific">marine metagenome</name>
    <dbReference type="NCBI Taxonomy" id="408172"/>
    <lineage>
        <taxon>unclassified sequences</taxon>
        <taxon>metagenomes</taxon>
        <taxon>ecological metagenomes</taxon>
    </lineage>
</organism>
<feature type="domain" description="Fatty acid synthase subunit PfaD N-terminal" evidence="1">
    <location>
        <begin position="22"/>
        <end position="72"/>
    </location>
</feature>
<evidence type="ECO:0000313" key="2">
    <source>
        <dbReference type="EMBL" id="SVB78072.1"/>
    </source>
</evidence>
<reference evidence="2" key="1">
    <citation type="submission" date="2018-05" db="EMBL/GenBank/DDBJ databases">
        <authorList>
            <person name="Lanie J.A."/>
            <person name="Ng W.-L."/>
            <person name="Kazmierczak K.M."/>
            <person name="Andrzejewski T.M."/>
            <person name="Davidsen T.M."/>
            <person name="Wayne K.J."/>
            <person name="Tettelin H."/>
            <person name="Glass J.I."/>
            <person name="Rusch D."/>
            <person name="Podicherti R."/>
            <person name="Tsui H.-C.T."/>
            <person name="Winkler M.E."/>
        </authorList>
    </citation>
    <scope>NUCLEOTIDE SEQUENCE</scope>
</reference>
<proteinExistence type="predicted"/>
<accession>A0A382GT68</accession>
<sequence>MNKILADSEIQDSSRKLKIVPESVSYSDAEMRDKLLQLDKTCCIVKNGDSVGVCLKEDADESSSGSSMSLLAQALPLKTTQLGDPEFIKFHGLKMAYMTGSMANGIAS</sequence>
<protein>
    <recommendedName>
        <fullName evidence="1">Fatty acid synthase subunit PfaD N-terminal domain-containing protein</fullName>
    </recommendedName>
</protein>